<dbReference type="Proteomes" id="UP000003835">
    <property type="component" value="Unassembled WGS sequence"/>
</dbReference>
<gene>
    <name evidence="1" type="ORF">MC7420_2951</name>
</gene>
<dbReference type="AlphaFoldDB" id="B4VJV4"/>
<sequence>MVSIDPTATIDIANLLNQLMNSKIYSTNYGYFFRNILFVFSF</sequence>
<protein>
    <submittedName>
        <fullName evidence="1">Uncharacterized protein</fullName>
    </submittedName>
</protein>
<reference evidence="1 2" key="1">
    <citation type="submission" date="2008-07" db="EMBL/GenBank/DDBJ databases">
        <authorList>
            <person name="Tandeau de Marsac N."/>
            <person name="Ferriera S."/>
            <person name="Johnson J."/>
            <person name="Kravitz S."/>
            <person name="Beeson K."/>
            <person name="Sutton G."/>
            <person name="Rogers Y.-H."/>
            <person name="Friedman R."/>
            <person name="Frazier M."/>
            <person name="Venter J.C."/>
        </authorList>
    </citation>
    <scope>NUCLEOTIDE SEQUENCE [LARGE SCALE GENOMIC DNA]</scope>
    <source>
        <strain evidence="1 2">PCC 7420</strain>
    </source>
</reference>
<evidence type="ECO:0000313" key="1">
    <source>
        <dbReference type="EMBL" id="EDX77627.1"/>
    </source>
</evidence>
<proteinExistence type="predicted"/>
<dbReference type="EMBL" id="DS989843">
    <property type="protein sequence ID" value="EDX77627.1"/>
    <property type="molecule type" value="Genomic_DNA"/>
</dbReference>
<accession>B4VJV4</accession>
<keyword evidence="2" id="KW-1185">Reference proteome</keyword>
<dbReference type="HOGENOM" id="CLU_3249947_0_0_3"/>
<evidence type="ECO:0000313" key="2">
    <source>
        <dbReference type="Proteomes" id="UP000003835"/>
    </source>
</evidence>
<name>B4VJV4_9CYAN</name>
<organism evidence="1 2">
    <name type="scientific">Coleofasciculus chthonoplastes PCC 7420</name>
    <dbReference type="NCBI Taxonomy" id="118168"/>
    <lineage>
        <taxon>Bacteria</taxon>
        <taxon>Bacillati</taxon>
        <taxon>Cyanobacteriota</taxon>
        <taxon>Cyanophyceae</taxon>
        <taxon>Coleofasciculales</taxon>
        <taxon>Coleofasciculaceae</taxon>
        <taxon>Coleofasciculus</taxon>
    </lineage>
</organism>